<dbReference type="AlphaFoldDB" id="A0A7X8TRJ0"/>
<gene>
    <name evidence="1" type="ORF">HGP28_11260</name>
</gene>
<accession>A0A7X8TRJ0</accession>
<dbReference type="EMBL" id="JABAIK010000010">
    <property type="protein sequence ID" value="NLS13470.1"/>
    <property type="molecule type" value="Genomic_DNA"/>
</dbReference>
<reference evidence="1 2" key="1">
    <citation type="submission" date="2020-04" db="EMBL/GenBank/DDBJ databases">
        <title>Vibrio sp. SM6, a novel species isolated from seawater.</title>
        <authorList>
            <person name="Wang X."/>
        </authorList>
    </citation>
    <scope>NUCLEOTIDE SEQUENCE [LARGE SCALE GENOMIC DNA]</scope>
    <source>
        <strain evidence="1 2">SM6</strain>
    </source>
</reference>
<protein>
    <submittedName>
        <fullName evidence="1">DUF481 domain-containing protein</fullName>
    </submittedName>
</protein>
<dbReference type="Pfam" id="PF04338">
    <property type="entry name" value="DUF481"/>
    <property type="match status" value="1"/>
</dbReference>
<name>A0A7X8TRJ0_9VIBR</name>
<organism evidence="1 2">
    <name type="scientific">Vibrio agarilyticus</name>
    <dbReference type="NCBI Taxonomy" id="2726741"/>
    <lineage>
        <taxon>Bacteria</taxon>
        <taxon>Pseudomonadati</taxon>
        <taxon>Pseudomonadota</taxon>
        <taxon>Gammaproteobacteria</taxon>
        <taxon>Vibrionales</taxon>
        <taxon>Vibrionaceae</taxon>
        <taxon>Vibrio</taxon>
    </lineage>
</organism>
<evidence type="ECO:0000313" key="2">
    <source>
        <dbReference type="Proteomes" id="UP000535589"/>
    </source>
</evidence>
<sequence>MPPVHGEAEFGYIAHSGNTESKALNTRLAGEYTIGRHRSSAEWRYFHLYKDGEEDSRTFTYAAQTDFKLGPKAYLYGNFQGVDSKYSAYFKDYTVSSGLGYQITNTETFLLEFEVGPGFRYQKPNTEEIDDDDLVFPEDVKEGIVRTHITSAWQVVDNLRLAADVTAVSGRSNMRIDSSISINNEITERIALKIAHSQAYHDRVPEGLYNSDSLFSVNVLFDF</sequence>
<dbReference type="InterPro" id="IPR007433">
    <property type="entry name" value="DUF481"/>
</dbReference>
<comment type="caution">
    <text evidence="1">The sequence shown here is derived from an EMBL/GenBank/DDBJ whole genome shotgun (WGS) entry which is preliminary data.</text>
</comment>
<proteinExistence type="predicted"/>
<evidence type="ECO:0000313" key="1">
    <source>
        <dbReference type="EMBL" id="NLS13470.1"/>
    </source>
</evidence>
<dbReference type="Proteomes" id="UP000535589">
    <property type="component" value="Unassembled WGS sequence"/>
</dbReference>
<keyword evidence="2" id="KW-1185">Reference proteome</keyword>